<dbReference type="PANTHER" id="PTHR31630:SF8">
    <property type="entry name" value="JMJC DOMAIN-CONTAINING PROTEIN"/>
    <property type="match status" value="1"/>
</dbReference>
<dbReference type="AlphaFoldDB" id="A0A9W7G9I2"/>
<proteinExistence type="predicted"/>
<organism evidence="1 2">
    <name type="scientific">Triparma columacea</name>
    <dbReference type="NCBI Taxonomy" id="722753"/>
    <lineage>
        <taxon>Eukaryota</taxon>
        <taxon>Sar</taxon>
        <taxon>Stramenopiles</taxon>
        <taxon>Ochrophyta</taxon>
        <taxon>Bolidophyceae</taxon>
        <taxon>Parmales</taxon>
        <taxon>Triparmaceae</taxon>
        <taxon>Triparma</taxon>
    </lineage>
</organism>
<dbReference type="PANTHER" id="PTHR31630">
    <property type="entry name" value="PHYTANOYL-COA DIOXYGENASE-RELATED-RELATED"/>
    <property type="match status" value="1"/>
</dbReference>
<dbReference type="Proteomes" id="UP001165065">
    <property type="component" value="Unassembled WGS sequence"/>
</dbReference>
<dbReference type="Gene3D" id="2.60.120.620">
    <property type="entry name" value="q2cbj1_9rhob like domain"/>
    <property type="match status" value="1"/>
</dbReference>
<comment type="caution">
    <text evidence="1">The sequence shown here is derived from an EMBL/GenBank/DDBJ whole genome shotgun (WGS) entry which is preliminary data.</text>
</comment>
<accession>A0A9W7G9I2</accession>
<protein>
    <recommendedName>
        <fullName evidence="3">Phytanoyl-CoA dioxygenase</fullName>
    </recommendedName>
</protein>
<gene>
    <name evidence="1" type="ORF">TrCOL_g7178</name>
</gene>
<name>A0A9W7G9I2_9STRA</name>
<reference evidence="2" key="1">
    <citation type="journal article" date="2023" name="Commun. Biol.">
        <title>Genome analysis of Parmales, the sister group of diatoms, reveals the evolutionary specialization of diatoms from phago-mixotrophs to photoautotrophs.</title>
        <authorList>
            <person name="Ban H."/>
            <person name="Sato S."/>
            <person name="Yoshikawa S."/>
            <person name="Yamada K."/>
            <person name="Nakamura Y."/>
            <person name="Ichinomiya M."/>
            <person name="Sato N."/>
            <person name="Blanc-Mathieu R."/>
            <person name="Endo H."/>
            <person name="Kuwata A."/>
            <person name="Ogata H."/>
        </authorList>
    </citation>
    <scope>NUCLEOTIDE SEQUENCE [LARGE SCALE GENOMIC DNA]</scope>
</reference>
<keyword evidence="2" id="KW-1185">Reference proteome</keyword>
<evidence type="ECO:0000313" key="2">
    <source>
        <dbReference type="Proteomes" id="UP001165065"/>
    </source>
</evidence>
<evidence type="ECO:0008006" key="3">
    <source>
        <dbReference type="Google" id="ProtNLM"/>
    </source>
</evidence>
<dbReference type="EMBL" id="BRYA01000071">
    <property type="protein sequence ID" value="GMI37147.1"/>
    <property type="molecule type" value="Genomic_DNA"/>
</dbReference>
<dbReference type="OrthoDB" id="445007at2759"/>
<dbReference type="SUPFAM" id="SSF51197">
    <property type="entry name" value="Clavaminate synthase-like"/>
    <property type="match status" value="1"/>
</dbReference>
<sequence>MNAPVQSPVDTPEIDVGHFLEHGYVSVPFLSPTEIEELRTTILKIVEHRTQHFPVYHPPYTLEYLHNLHCSISSKLSSTGGAGGVMDIHYDLALDRIRTDPRIFSIVKHIWSQSYGCSAPGFELPPNVFSSYDFTRGYCTIDRICLRCPDSISNYSGRKKRATKCLTPHLDCCPESIHSGLLPPFPPPPPPSSSNLPSAKPCRMWRPVQCFLLLSSNLLPSTGGIELAPGYHKTFFDVDDWTSSRCGDGEQSCFGPFTAVRNRSVTKDIRHIPVSAGSLFFWDEKIPHATALAHLGSEGRVAIYLGFLPHGPCNSLYKEWERGLWERGLIWVGGGQNWINGKEVGGGEDESEEDKELRASGFIREKQRIEKGQEGVQPFDAVGRKLMGIEEWD</sequence>
<evidence type="ECO:0000313" key="1">
    <source>
        <dbReference type="EMBL" id="GMI37147.1"/>
    </source>
</evidence>